<keyword evidence="4 5" id="KW-0472">Membrane</keyword>
<feature type="non-terminal residue" evidence="7">
    <location>
        <position position="1"/>
    </location>
</feature>
<comment type="caution">
    <text evidence="7">The sequence shown here is derived from an EMBL/GenBank/DDBJ whole genome shotgun (WGS) entry which is preliminary data.</text>
</comment>
<dbReference type="RefSeq" id="WP_188147680.1">
    <property type="nucleotide sequence ID" value="NZ_JACSVK010000426.1"/>
</dbReference>
<dbReference type="InterPro" id="IPR020846">
    <property type="entry name" value="MFS_dom"/>
</dbReference>
<dbReference type="SUPFAM" id="SSF103473">
    <property type="entry name" value="MFS general substrate transporter"/>
    <property type="match status" value="1"/>
</dbReference>
<dbReference type="PANTHER" id="PTHR23508">
    <property type="entry name" value="CARBOXYLIC ACID TRANSPORTER PROTEIN HOMOLOG"/>
    <property type="match status" value="1"/>
</dbReference>
<gene>
    <name evidence="7" type="ORF">IAG11_21555</name>
</gene>
<accession>A0A8I0K890</accession>
<feature type="transmembrane region" description="Helical" evidence="5">
    <location>
        <begin position="63"/>
        <end position="82"/>
    </location>
</feature>
<evidence type="ECO:0000256" key="3">
    <source>
        <dbReference type="ARBA" id="ARBA00022989"/>
    </source>
</evidence>
<comment type="subcellular location">
    <subcellularLocation>
        <location evidence="1">Membrane</location>
        <topology evidence="1">Multi-pass membrane protein</topology>
    </subcellularLocation>
</comment>
<dbReference type="Proteomes" id="UP000634608">
    <property type="component" value="Unassembled WGS sequence"/>
</dbReference>
<feature type="transmembrane region" description="Helical" evidence="5">
    <location>
        <begin position="181"/>
        <end position="203"/>
    </location>
</feature>
<feature type="transmembrane region" description="Helical" evidence="5">
    <location>
        <begin position="120"/>
        <end position="145"/>
    </location>
</feature>
<dbReference type="InterPro" id="IPR011701">
    <property type="entry name" value="MFS"/>
</dbReference>
<dbReference type="EMBL" id="JACSVK010000426">
    <property type="protein sequence ID" value="MBD0222421.1"/>
    <property type="molecule type" value="Genomic_DNA"/>
</dbReference>
<feature type="transmembrane region" description="Helical" evidence="5">
    <location>
        <begin position="94"/>
        <end position="114"/>
    </location>
</feature>
<name>A0A8I0K890_ACIBA</name>
<evidence type="ECO:0000256" key="2">
    <source>
        <dbReference type="ARBA" id="ARBA00022692"/>
    </source>
</evidence>
<keyword evidence="2 5" id="KW-0812">Transmembrane</keyword>
<feature type="domain" description="Major facilitator superfamily (MFS) profile" evidence="6">
    <location>
        <begin position="13"/>
        <end position="218"/>
    </location>
</feature>
<organism evidence="7 8">
    <name type="scientific">Acinetobacter baumannii</name>
    <dbReference type="NCBI Taxonomy" id="470"/>
    <lineage>
        <taxon>Bacteria</taxon>
        <taxon>Pseudomonadati</taxon>
        <taxon>Pseudomonadota</taxon>
        <taxon>Gammaproteobacteria</taxon>
        <taxon>Moraxellales</taxon>
        <taxon>Moraxellaceae</taxon>
        <taxon>Acinetobacter</taxon>
        <taxon>Acinetobacter calcoaceticus/baumannii complex</taxon>
    </lineage>
</organism>
<dbReference type="AlphaFoldDB" id="A0A8I0K890"/>
<dbReference type="PROSITE" id="PS50850">
    <property type="entry name" value="MFS"/>
    <property type="match status" value="1"/>
</dbReference>
<feature type="transmembrane region" description="Helical" evidence="5">
    <location>
        <begin position="157"/>
        <end position="175"/>
    </location>
</feature>
<reference evidence="7" key="1">
    <citation type="submission" date="2020-08" db="EMBL/GenBank/DDBJ databases">
        <title>Diversity of carbapenem-resistant Acinetobacter baumannii and bacteriophage-mediated spread of the Oxa23 carbapenemase.</title>
        <authorList>
            <person name="Abouelfetouh A."/>
            <person name="Mattock J."/>
            <person name="Turner D."/>
            <person name="Li E."/>
            <person name="Evans B.A."/>
        </authorList>
    </citation>
    <scope>NUCLEOTIDE SEQUENCE</scope>
    <source>
        <strain evidence="7">A86</strain>
    </source>
</reference>
<dbReference type="Gene3D" id="1.20.1250.20">
    <property type="entry name" value="MFS general substrate transporter like domains"/>
    <property type="match status" value="1"/>
</dbReference>
<proteinExistence type="predicted"/>
<evidence type="ECO:0000256" key="4">
    <source>
        <dbReference type="ARBA" id="ARBA00023136"/>
    </source>
</evidence>
<keyword evidence="3 5" id="KW-1133">Transmembrane helix</keyword>
<sequence>LVLTQAETASDENPVKVVLGKYLWGSSMLWLCCFTSLLVFYLLTSWMPTILKTAGFSTQQFSLIAAIFPFGGVIGATIMGWYMDKLNPTTVIKYSYLIAFVLFIVAGLVSSNIFLLGLTIFLIGALLAGAQSSLLPLAAMFYPAVCRAVGVSWMHGIGRIGAILGAFFGSLIFTFNLSLSGIFFILAIPTFISFIALSLKVIYEKSKHKQVLKFEESL</sequence>
<protein>
    <submittedName>
        <fullName evidence="7">MFS transporter</fullName>
    </submittedName>
</protein>
<evidence type="ECO:0000259" key="6">
    <source>
        <dbReference type="PROSITE" id="PS50850"/>
    </source>
</evidence>
<dbReference type="Pfam" id="PF07690">
    <property type="entry name" value="MFS_1"/>
    <property type="match status" value="1"/>
</dbReference>
<feature type="transmembrane region" description="Helical" evidence="5">
    <location>
        <begin position="22"/>
        <end position="43"/>
    </location>
</feature>
<evidence type="ECO:0000256" key="1">
    <source>
        <dbReference type="ARBA" id="ARBA00004141"/>
    </source>
</evidence>
<evidence type="ECO:0000313" key="7">
    <source>
        <dbReference type="EMBL" id="MBD0222421.1"/>
    </source>
</evidence>
<evidence type="ECO:0000313" key="8">
    <source>
        <dbReference type="Proteomes" id="UP000634608"/>
    </source>
</evidence>
<dbReference type="PANTHER" id="PTHR23508:SF10">
    <property type="entry name" value="CARBOXYLIC ACID TRANSPORTER PROTEIN HOMOLOG"/>
    <property type="match status" value="1"/>
</dbReference>
<evidence type="ECO:0000256" key="5">
    <source>
        <dbReference type="SAM" id="Phobius"/>
    </source>
</evidence>
<dbReference type="InterPro" id="IPR036259">
    <property type="entry name" value="MFS_trans_sf"/>
</dbReference>
<dbReference type="GO" id="GO:0046943">
    <property type="term" value="F:carboxylic acid transmembrane transporter activity"/>
    <property type="evidence" value="ECO:0007669"/>
    <property type="project" value="TreeGrafter"/>
</dbReference>
<dbReference type="GO" id="GO:0005886">
    <property type="term" value="C:plasma membrane"/>
    <property type="evidence" value="ECO:0007669"/>
    <property type="project" value="TreeGrafter"/>
</dbReference>